<organism evidence="1 2">
    <name type="scientific">Ameiurus melas</name>
    <name type="common">Black bullhead</name>
    <name type="synonym">Silurus melas</name>
    <dbReference type="NCBI Taxonomy" id="219545"/>
    <lineage>
        <taxon>Eukaryota</taxon>
        <taxon>Metazoa</taxon>
        <taxon>Chordata</taxon>
        <taxon>Craniata</taxon>
        <taxon>Vertebrata</taxon>
        <taxon>Euteleostomi</taxon>
        <taxon>Actinopterygii</taxon>
        <taxon>Neopterygii</taxon>
        <taxon>Teleostei</taxon>
        <taxon>Ostariophysi</taxon>
        <taxon>Siluriformes</taxon>
        <taxon>Ictaluridae</taxon>
        <taxon>Ameiurus</taxon>
    </lineage>
</organism>
<dbReference type="EMBL" id="JAAGNN010000008">
    <property type="protein sequence ID" value="KAF4085745.1"/>
    <property type="molecule type" value="Genomic_DNA"/>
</dbReference>
<dbReference type="Proteomes" id="UP000593565">
    <property type="component" value="Unassembled WGS sequence"/>
</dbReference>
<comment type="caution">
    <text evidence="1">The sequence shown here is derived from an EMBL/GenBank/DDBJ whole genome shotgun (WGS) entry which is preliminary data.</text>
</comment>
<evidence type="ECO:0000313" key="1">
    <source>
        <dbReference type="EMBL" id="KAF4085745.1"/>
    </source>
</evidence>
<keyword evidence="2" id="KW-1185">Reference proteome</keyword>
<name>A0A7J6ASZ1_AMEME</name>
<dbReference type="InterPro" id="IPR040958">
    <property type="entry name" value="SNAD1"/>
</dbReference>
<sequence>MLQQVRAVLEAQGEGELYCIRKPIILHHHSPLSTSHNSCSYPPTREKGIQIFWNWCFFSCRHRATFEQVCSGVLGFILLFLLHSASGVDNLNKITKFLQDKYGGNNQYALGINVPHRYCDQDATLDQNFLPDDNDAQKVKDAMADDDKIYKGVQLIGARPKPIGKSQNNYHSEYLLLIKSMSRRLRRFDPLMKTLLDSKTDDCTVFFTLNSPCVKTCSTPNGQYSIIPALRMLFQNHNGPKAFVFNRVWDHDVDNPEWENNIKTINAIIPVYRCDEGQCIRCVNNNNVDKRCLQNQSHG</sequence>
<gene>
    <name evidence="1" type="ORF">AMELA_G00098890</name>
</gene>
<protein>
    <submittedName>
        <fullName evidence="1">Uncharacterized protein</fullName>
    </submittedName>
</protein>
<accession>A0A7J6ASZ1</accession>
<proteinExistence type="predicted"/>
<reference evidence="1 2" key="1">
    <citation type="submission" date="2020-02" db="EMBL/GenBank/DDBJ databases">
        <title>A chromosome-scale genome assembly of the black bullhead catfish (Ameiurus melas).</title>
        <authorList>
            <person name="Wen M."/>
            <person name="Zham M."/>
            <person name="Cabau C."/>
            <person name="Klopp C."/>
            <person name="Donnadieu C."/>
            <person name="Roques C."/>
            <person name="Bouchez O."/>
            <person name="Lampietro C."/>
            <person name="Jouanno E."/>
            <person name="Herpin A."/>
            <person name="Louis A."/>
            <person name="Berthelot C."/>
            <person name="Parey E."/>
            <person name="Roest-Crollius H."/>
            <person name="Braasch I."/>
            <person name="Postlethwait J."/>
            <person name="Robinson-Rechavi M."/>
            <person name="Echchiki A."/>
            <person name="Begum T."/>
            <person name="Montfort J."/>
            <person name="Schartl M."/>
            <person name="Bobe J."/>
            <person name="Guiguen Y."/>
        </authorList>
    </citation>
    <scope>NUCLEOTIDE SEQUENCE [LARGE SCALE GENOMIC DNA]</scope>
    <source>
        <strain evidence="1">M_S1</strain>
        <tissue evidence="1">Blood</tissue>
    </source>
</reference>
<dbReference type="AlphaFoldDB" id="A0A7J6ASZ1"/>
<dbReference type="Pfam" id="PF18744">
    <property type="entry name" value="SNAD1"/>
    <property type="match status" value="1"/>
</dbReference>
<evidence type="ECO:0000313" key="2">
    <source>
        <dbReference type="Proteomes" id="UP000593565"/>
    </source>
</evidence>